<dbReference type="Proteomes" id="UP000054251">
    <property type="component" value="Unassembled WGS sequence"/>
</dbReference>
<keyword evidence="3" id="KW-1185">Reference proteome</keyword>
<organism evidence="2 3">
    <name type="scientific">Debaryomyces fabryi</name>
    <dbReference type="NCBI Taxonomy" id="58627"/>
    <lineage>
        <taxon>Eukaryota</taxon>
        <taxon>Fungi</taxon>
        <taxon>Dikarya</taxon>
        <taxon>Ascomycota</taxon>
        <taxon>Saccharomycotina</taxon>
        <taxon>Pichiomycetes</taxon>
        <taxon>Debaryomycetaceae</taxon>
        <taxon>Debaryomyces</taxon>
    </lineage>
</organism>
<gene>
    <name evidence="2" type="ORF">AC631_00896</name>
</gene>
<comment type="caution">
    <text evidence="2">The sequence shown here is derived from an EMBL/GenBank/DDBJ whole genome shotgun (WGS) entry which is preliminary data.</text>
</comment>
<accession>A0A0V1Q4K6</accession>
<name>A0A0V1Q4K6_9ASCO</name>
<dbReference type="GeneID" id="26837905"/>
<dbReference type="EMBL" id="LMYN01000010">
    <property type="protein sequence ID" value="KSA03411.1"/>
    <property type="molecule type" value="Genomic_DNA"/>
</dbReference>
<feature type="compositionally biased region" description="Low complexity" evidence="1">
    <location>
        <begin position="441"/>
        <end position="453"/>
    </location>
</feature>
<dbReference type="RefSeq" id="XP_015469513.1">
    <property type="nucleotide sequence ID" value="XM_015609726.1"/>
</dbReference>
<reference evidence="2 3" key="1">
    <citation type="submission" date="2015-11" db="EMBL/GenBank/DDBJ databases">
        <title>The genome of Debaryomyces fabryi.</title>
        <authorList>
            <person name="Tafer H."/>
            <person name="Lopandic K."/>
        </authorList>
    </citation>
    <scope>NUCLEOTIDE SEQUENCE [LARGE SCALE GENOMIC DNA]</scope>
    <source>
        <strain evidence="2 3">CBS 789</strain>
    </source>
</reference>
<feature type="region of interest" description="Disordered" evidence="1">
    <location>
        <begin position="431"/>
        <end position="469"/>
    </location>
</feature>
<evidence type="ECO:0000313" key="3">
    <source>
        <dbReference type="Proteomes" id="UP000054251"/>
    </source>
</evidence>
<protein>
    <submittedName>
        <fullName evidence="2">Uncharacterized protein</fullName>
    </submittedName>
</protein>
<proteinExistence type="predicted"/>
<evidence type="ECO:0000256" key="1">
    <source>
        <dbReference type="SAM" id="MobiDB-lite"/>
    </source>
</evidence>
<dbReference type="AlphaFoldDB" id="A0A0V1Q4K6"/>
<evidence type="ECO:0000313" key="2">
    <source>
        <dbReference type="EMBL" id="KSA03411.1"/>
    </source>
</evidence>
<sequence length="469" mass="53436">MGGDNSFNEVDFNSSLDSFNGEFLSYNDDLKLDLQELLDEDSVIPISQETSIDELRDKSEYSDPCKLNVTSPMKKNNHLIMNTANKGNHKLSLDSPNLFLKPEANDTNIVANELFQVTNNLRTGKQHHQSDIFGLDDENDDLFCGKRLNNDKIDKLVNELGLRNKGDEIDFELDDQVRTGIFKGRFKKHHHDVDENKDDIDLLLTDYLANGKKAMNDDKENLTPYPDPLKTIRSKDTNSIKKSNKVFFKAPRRSGYNKSSIPVLKPLSNVTNIELKKPANDFMVRKDSSVSPRRICTPSHTDEIVPFKPSLKYQKSPLNIYLVDSLTGLINDATQFGTELNASNCEGFPLPEHINEIVQIPTNEESQRPASKKQKQKMAIIKAFQNKYYSTDAQISNNSQKRPGFYNKEEYENYKHKLTSQNTLGVQVVNQATLSQTEPADSPNDKTNTSNNKKSPKRQKVRWAEKLEW</sequence>
<dbReference type="OrthoDB" id="3981230at2759"/>